<organism evidence="3 4">
    <name type="scientific">Enterococcus faecium</name>
    <name type="common">Streptococcus faecium</name>
    <dbReference type="NCBI Taxonomy" id="1352"/>
    <lineage>
        <taxon>Bacteria</taxon>
        <taxon>Bacillati</taxon>
        <taxon>Bacillota</taxon>
        <taxon>Bacilli</taxon>
        <taxon>Lactobacillales</taxon>
        <taxon>Enterococcaceae</taxon>
        <taxon>Enterococcus</taxon>
    </lineage>
</organism>
<comment type="caution">
    <text evidence="3">The sequence shown here is derived from an EMBL/GenBank/DDBJ whole genome shotgun (WGS) entry which is preliminary data.</text>
</comment>
<dbReference type="Pfam" id="PF22351">
    <property type="entry name" value="TraH_VirB8-like"/>
    <property type="match status" value="1"/>
</dbReference>
<dbReference type="RefSeq" id="WP_128479119.1">
    <property type="nucleotide sequence ID" value="NZ_JAMWMK010000007.1"/>
</dbReference>
<evidence type="ECO:0000256" key="1">
    <source>
        <dbReference type="SAM" id="Phobius"/>
    </source>
</evidence>
<dbReference type="Proteomes" id="UP001141166">
    <property type="component" value="Unassembled WGS sequence"/>
</dbReference>
<accession>A0A9X3XRI5</accession>
<sequence length="182" mass="20708">MYDKTKVCMFVLTLIFSVGFFCSTGYFLYENNQLKHKLADQEKKATTATTQKGHFESTIVSFYRTLYTYQDNAKAVDLEKLNQWTDPAVYAEIKKEIDVAQQGTPQQNIIRSSMIQSKGIEIVPFLKSAENQLSYLVSVPILQKINGEETAFTQTEILSFDVHTQKIVQRQIILSKGSETNG</sequence>
<feature type="domain" description="TraH VirB8-like" evidence="2">
    <location>
        <begin position="51"/>
        <end position="173"/>
    </location>
</feature>
<feature type="transmembrane region" description="Helical" evidence="1">
    <location>
        <begin position="7"/>
        <end position="29"/>
    </location>
</feature>
<evidence type="ECO:0000313" key="4">
    <source>
        <dbReference type="Proteomes" id="UP001141166"/>
    </source>
</evidence>
<protein>
    <recommendedName>
        <fullName evidence="2">TraH VirB8-like domain-containing protein</fullName>
    </recommendedName>
</protein>
<evidence type="ECO:0000259" key="2">
    <source>
        <dbReference type="Pfam" id="PF22351"/>
    </source>
</evidence>
<dbReference type="AlphaFoldDB" id="A0A9X3XRI5"/>
<reference evidence="3" key="1">
    <citation type="submission" date="2022-05" db="EMBL/GenBank/DDBJ databases">
        <title>Draft genome sequences of Clostridium perfringens strains isolated from Peru.</title>
        <authorList>
            <person name="Hurtado R."/>
            <person name="Lima L."/>
            <person name="Sousa T."/>
            <person name="Jaiswal A.K."/>
            <person name="Tiwari S."/>
            <person name="Maturrano L."/>
            <person name="Brenig B."/>
            <person name="Azevedo V."/>
        </authorList>
    </citation>
    <scope>NUCLEOTIDE SEQUENCE</scope>
    <source>
        <strain evidence="3">CP4</strain>
    </source>
</reference>
<evidence type="ECO:0000313" key="3">
    <source>
        <dbReference type="EMBL" id="MDC4247646.1"/>
    </source>
</evidence>
<keyword evidence="1" id="KW-1133">Transmembrane helix</keyword>
<proteinExistence type="predicted"/>
<gene>
    <name evidence="3" type="ORF">M3X98_06205</name>
</gene>
<dbReference type="InterPro" id="IPR054455">
    <property type="entry name" value="TraH_VirB8-like_dom"/>
</dbReference>
<keyword evidence="1" id="KW-0472">Membrane</keyword>
<dbReference type="EMBL" id="JAMWMK010000007">
    <property type="protein sequence ID" value="MDC4247646.1"/>
    <property type="molecule type" value="Genomic_DNA"/>
</dbReference>
<keyword evidence="1" id="KW-0812">Transmembrane</keyword>
<name>A0A9X3XRI5_ENTFC</name>